<accession>A0A979FS42</accession>
<dbReference type="Pfam" id="PF00431">
    <property type="entry name" value="CUB"/>
    <property type="match status" value="1"/>
</dbReference>
<protein>
    <submittedName>
        <fullName evidence="4">Uncharacterized protein LOC108680198</fullName>
    </submittedName>
</protein>
<dbReference type="Gene3D" id="2.60.120.290">
    <property type="entry name" value="Spermadhesin, CUB domain"/>
    <property type="match status" value="1"/>
</dbReference>
<dbReference type="OrthoDB" id="6380398at2759"/>
<dbReference type="InterPro" id="IPR035914">
    <property type="entry name" value="Sperma_CUB_dom_sf"/>
</dbReference>
<keyword evidence="1" id="KW-1015">Disulfide bond</keyword>
<keyword evidence="3" id="KW-1185">Reference proteome</keyword>
<dbReference type="InterPro" id="IPR000859">
    <property type="entry name" value="CUB_dom"/>
</dbReference>
<dbReference type="SUPFAM" id="SSF49854">
    <property type="entry name" value="Spermadhesin, CUB domain"/>
    <property type="match status" value="1"/>
</dbReference>
<dbReference type="KEGG" id="hazt:108680198"/>
<organism evidence="3 4">
    <name type="scientific">Hyalella azteca</name>
    <name type="common">Amphipod</name>
    <dbReference type="NCBI Taxonomy" id="294128"/>
    <lineage>
        <taxon>Eukaryota</taxon>
        <taxon>Metazoa</taxon>
        <taxon>Ecdysozoa</taxon>
        <taxon>Arthropoda</taxon>
        <taxon>Crustacea</taxon>
        <taxon>Multicrustacea</taxon>
        <taxon>Malacostraca</taxon>
        <taxon>Eumalacostraca</taxon>
        <taxon>Peracarida</taxon>
        <taxon>Amphipoda</taxon>
        <taxon>Senticaudata</taxon>
        <taxon>Talitrida</taxon>
        <taxon>Talitroidea</taxon>
        <taxon>Hyalellidae</taxon>
        <taxon>Hyalella</taxon>
    </lineage>
</organism>
<evidence type="ECO:0000313" key="4">
    <source>
        <dbReference type="RefSeq" id="XP_047739973.1"/>
    </source>
</evidence>
<name>A0A979FS42_HYAAZ</name>
<evidence type="ECO:0000313" key="3">
    <source>
        <dbReference type="Proteomes" id="UP000694843"/>
    </source>
</evidence>
<reference evidence="4" key="1">
    <citation type="submission" date="2025-08" db="UniProtKB">
        <authorList>
            <consortium name="RefSeq"/>
        </authorList>
    </citation>
    <scope>IDENTIFICATION</scope>
    <source>
        <tissue evidence="4">Whole organism</tissue>
    </source>
</reference>
<dbReference type="AlphaFoldDB" id="A0A979FS42"/>
<proteinExistence type="predicted"/>
<evidence type="ECO:0000256" key="1">
    <source>
        <dbReference type="ARBA" id="ARBA00023157"/>
    </source>
</evidence>
<dbReference type="GeneID" id="108680198"/>
<dbReference type="Proteomes" id="UP000694843">
    <property type="component" value="Unplaced"/>
</dbReference>
<dbReference type="RefSeq" id="XP_047739973.1">
    <property type="nucleotide sequence ID" value="XM_047884017.1"/>
</dbReference>
<gene>
    <name evidence="4" type="primary">LOC108680198</name>
</gene>
<sequence>MCEWWIRAPVGKRIEMTVTDFNSGNYDCNQAYALFNYAGNNFHNSATYRLCGTSRVLVRTAAEQLNVIFNGRVATGPRFTATYRVI</sequence>
<evidence type="ECO:0000259" key="2">
    <source>
        <dbReference type="Pfam" id="PF00431"/>
    </source>
</evidence>
<feature type="domain" description="CUB" evidence="2">
    <location>
        <begin position="2"/>
        <end position="70"/>
    </location>
</feature>